<gene>
    <name evidence="1" type="ORF">PR048_026680</name>
</gene>
<evidence type="ECO:0000313" key="2">
    <source>
        <dbReference type="Proteomes" id="UP001159363"/>
    </source>
</evidence>
<reference evidence="1 2" key="1">
    <citation type="submission" date="2023-02" db="EMBL/GenBank/DDBJ databases">
        <title>LHISI_Scaffold_Assembly.</title>
        <authorList>
            <person name="Stuart O.P."/>
            <person name="Cleave R."/>
            <person name="Magrath M.J.L."/>
            <person name="Mikheyev A.S."/>
        </authorList>
    </citation>
    <scope>NUCLEOTIDE SEQUENCE [LARGE SCALE GENOMIC DNA]</scope>
    <source>
        <strain evidence="1">Daus_M_001</strain>
        <tissue evidence="1">Leg muscle</tissue>
    </source>
</reference>
<accession>A0ABQ9GM09</accession>
<keyword evidence="2" id="KW-1185">Reference proteome</keyword>
<organism evidence="1 2">
    <name type="scientific">Dryococelus australis</name>
    <dbReference type="NCBI Taxonomy" id="614101"/>
    <lineage>
        <taxon>Eukaryota</taxon>
        <taxon>Metazoa</taxon>
        <taxon>Ecdysozoa</taxon>
        <taxon>Arthropoda</taxon>
        <taxon>Hexapoda</taxon>
        <taxon>Insecta</taxon>
        <taxon>Pterygota</taxon>
        <taxon>Neoptera</taxon>
        <taxon>Polyneoptera</taxon>
        <taxon>Phasmatodea</taxon>
        <taxon>Verophasmatodea</taxon>
        <taxon>Anareolatae</taxon>
        <taxon>Phasmatidae</taxon>
        <taxon>Eurycanthinae</taxon>
        <taxon>Dryococelus</taxon>
    </lineage>
</organism>
<proteinExistence type="predicted"/>
<dbReference type="Proteomes" id="UP001159363">
    <property type="component" value="Chromosome 10"/>
</dbReference>
<sequence>MASLASEMLARRSPISSWYPPRQPAAQPIGSLSQDAVANQAQGPSLECHADKQRMGTLKTRRMSAPSLDVLLVQCHDDKSLVRRFASRNIIGALGRLAGGHKKNCKYILDTEAAVRKERACFIIAVLVFTVQRKAFYDPSFSFVESVVMAMIYLDTLSQHLRKYEVGRSRWLCTTSLRVPTSNCFSANMSRETGMHWISGKVKLPHSRLKFTYTVVEYPIDGWESYLTTRAYLQHSQRLSGETGGSNNPLPRGVMSSASAYPHKGPWAVVNHWLRVLQDKSDYQRLTIGSESPRHVRLPEVNHWLRVLLDMSDYQRLTIGSESCKTLLYTLGACSCPTNQSGAWEKLNVLWSLTREQRGTHYTRADINCPTVGCSRNLRQGDSTPYSCALVIISCQRSMQSMQSVHFAELAISRDLKKHSSNFGPASSAKIYTLASHQGEPALIPGRVTGYFQVGIVSDDAVNRWVFSGISRFPPPLHSGTAPYSLQSPSSALKTSLLRAAQISSITMTH</sequence>
<dbReference type="EMBL" id="JARBHB010000011">
    <property type="protein sequence ID" value="KAJ8873064.1"/>
    <property type="molecule type" value="Genomic_DNA"/>
</dbReference>
<comment type="caution">
    <text evidence="1">The sequence shown here is derived from an EMBL/GenBank/DDBJ whole genome shotgun (WGS) entry which is preliminary data.</text>
</comment>
<evidence type="ECO:0000313" key="1">
    <source>
        <dbReference type="EMBL" id="KAJ8873064.1"/>
    </source>
</evidence>
<name>A0ABQ9GM09_9NEOP</name>
<protein>
    <submittedName>
        <fullName evidence="1">Uncharacterized protein</fullName>
    </submittedName>
</protein>